<dbReference type="Pfam" id="PF00096">
    <property type="entry name" value="zf-C2H2"/>
    <property type="match status" value="1"/>
</dbReference>
<accession>A0A183TDP8</accession>
<dbReference type="WBParaSite" id="SSLN_0001514901-mRNA-1">
    <property type="protein sequence ID" value="SSLN_0001514901-mRNA-1"/>
    <property type="gene ID" value="SSLN_0001514901"/>
</dbReference>
<sequence>TTTPLVAAVALTTTTTTITSDGDSLLTSPQCDRTFTSRIGLDGHLRIHRTEAGEPVPGAPTHRRNRCLHCPHCPRAFYHRRGLLGHMRLHNNLR</sequence>
<dbReference type="Gene3D" id="3.30.160.60">
    <property type="entry name" value="Classic Zinc Finger"/>
    <property type="match status" value="1"/>
</dbReference>
<feature type="domain" description="C2H2-type" evidence="2">
    <location>
        <begin position="68"/>
        <end position="94"/>
    </location>
</feature>
<dbReference type="PROSITE" id="PS00028">
    <property type="entry name" value="ZINC_FINGER_C2H2_1"/>
    <property type="match status" value="1"/>
</dbReference>
<evidence type="ECO:0000313" key="3">
    <source>
        <dbReference type="EMBL" id="VDM00982.1"/>
    </source>
</evidence>
<reference evidence="3 4" key="2">
    <citation type="submission" date="2018-11" db="EMBL/GenBank/DDBJ databases">
        <authorList>
            <consortium name="Pathogen Informatics"/>
        </authorList>
    </citation>
    <scope>NUCLEOTIDE SEQUENCE [LARGE SCALE GENOMIC DNA]</scope>
    <source>
        <strain evidence="3 4">NST_G2</strain>
    </source>
</reference>
<protein>
    <submittedName>
        <fullName evidence="5">C2H2-type domain-containing protein</fullName>
    </submittedName>
</protein>
<dbReference type="PROSITE" id="PS50157">
    <property type="entry name" value="ZINC_FINGER_C2H2_2"/>
    <property type="match status" value="1"/>
</dbReference>
<dbReference type="SMART" id="SM00355">
    <property type="entry name" value="ZnF_C2H2"/>
    <property type="match status" value="2"/>
</dbReference>
<evidence type="ECO:0000259" key="2">
    <source>
        <dbReference type="PROSITE" id="PS50157"/>
    </source>
</evidence>
<keyword evidence="1" id="KW-0479">Metal-binding</keyword>
<reference evidence="5" key="1">
    <citation type="submission" date="2016-06" db="UniProtKB">
        <authorList>
            <consortium name="WormBaseParasite"/>
        </authorList>
    </citation>
    <scope>IDENTIFICATION</scope>
</reference>
<gene>
    <name evidence="3" type="ORF">SSLN_LOCUS14596</name>
</gene>
<dbReference type="SUPFAM" id="SSF57667">
    <property type="entry name" value="beta-beta-alpha zinc fingers"/>
    <property type="match status" value="1"/>
</dbReference>
<evidence type="ECO:0000256" key="1">
    <source>
        <dbReference type="PROSITE-ProRule" id="PRU00042"/>
    </source>
</evidence>
<keyword evidence="1" id="KW-0862">Zinc</keyword>
<evidence type="ECO:0000313" key="5">
    <source>
        <dbReference type="WBParaSite" id="SSLN_0001514901-mRNA-1"/>
    </source>
</evidence>
<dbReference type="InterPro" id="IPR036236">
    <property type="entry name" value="Znf_C2H2_sf"/>
</dbReference>
<dbReference type="InterPro" id="IPR013087">
    <property type="entry name" value="Znf_C2H2_type"/>
</dbReference>
<name>A0A183TDP8_SCHSO</name>
<dbReference type="OrthoDB" id="3437960at2759"/>
<keyword evidence="1" id="KW-0863">Zinc-finger</keyword>
<dbReference type="EMBL" id="UYSU01039118">
    <property type="protein sequence ID" value="VDM00982.1"/>
    <property type="molecule type" value="Genomic_DNA"/>
</dbReference>
<organism evidence="5">
    <name type="scientific">Schistocephalus solidus</name>
    <name type="common">Tapeworm</name>
    <dbReference type="NCBI Taxonomy" id="70667"/>
    <lineage>
        <taxon>Eukaryota</taxon>
        <taxon>Metazoa</taxon>
        <taxon>Spiralia</taxon>
        <taxon>Lophotrochozoa</taxon>
        <taxon>Platyhelminthes</taxon>
        <taxon>Cestoda</taxon>
        <taxon>Eucestoda</taxon>
        <taxon>Diphyllobothriidea</taxon>
        <taxon>Diphyllobothriidae</taxon>
        <taxon>Schistocephalus</taxon>
    </lineage>
</organism>
<keyword evidence="4" id="KW-1185">Reference proteome</keyword>
<dbReference type="Proteomes" id="UP000275846">
    <property type="component" value="Unassembled WGS sequence"/>
</dbReference>
<dbReference type="GO" id="GO:0008270">
    <property type="term" value="F:zinc ion binding"/>
    <property type="evidence" value="ECO:0007669"/>
    <property type="project" value="UniProtKB-KW"/>
</dbReference>
<dbReference type="AlphaFoldDB" id="A0A183TDP8"/>
<proteinExistence type="predicted"/>
<evidence type="ECO:0000313" key="4">
    <source>
        <dbReference type="Proteomes" id="UP000275846"/>
    </source>
</evidence>